<dbReference type="EMBL" id="CP106878">
    <property type="protein sequence ID" value="WAA10592.1"/>
    <property type="molecule type" value="Genomic_DNA"/>
</dbReference>
<dbReference type="AlphaFoldDB" id="A0A9E8RYG0"/>
<keyword evidence="1" id="KW-0175">Coiled coil</keyword>
<reference evidence="2" key="1">
    <citation type="submission" date="2022-09" db="EMBL/GenBank/DDBJ databases">
        <title>Complete Genomes of Fervidibacillus albus and Fervidibacillus halotolerans isolated from tidal flat sediments.</title>
        <authorList>
            <person name="Kwon K.K."/>
            <person name="Yang S.-H."/>
            <person name="Park M.J."/>
            <person name="Oh H.-M."/>
        </authorList>
    </citation>
    <scope>NUCLEOTIDE SEQUENCE</scope>
    <source>
        <strain evidence="2">MEBiC13591</strain>
    </source>
</reference>
<dbReference type="KEGG" id="faf:OE104_04535"/>
<name>A0A9E8RYG0_9BACI</name>
<feature type="coiled-coil region" evidence="1">
    <location>
        <begin position="1"/>
        <end position="57"/>
    </location>
</feature>
<sequence length="70" mass="8536">MMEWEECIHELERLEKKLERLESVLANQVDRDIQDRQKTYEKNIEKVESRLMTVKMEARKRVAMEQKSVV</sequence>
<evidence type="ECO:0000313" key="3">
    <source>
        <dbReference type="Proteomes" id="UP001164718"/>
    </source>
</evidence>
<accession>A0A9E8RYG0</accession>
<gene>
    <name evidence="2" type="ORF">OE104_04535</name>
</gene>
<proteinExistence type="predicted"/>
<dbReference type="Proteomes" id="UP001164718">
    <property type="component" value="Chromosome"/>
</dbReference>
<organism evidence="2 3">
    <name type="scientific">Fervidibacillus albus</name>
    <dbReference type="NCBI Taxonomy" id="2980026"/>
    <lineage>
        <taxon>Bacteria</taxon>
        <taxon>Bacillati</taxon>
        <taxon>Bacillota</taxon>
        <taxon>Bacilli</taxon>
        <taxon>Bacillales</taxon>
        <taxon>Bacillaceae</taxon>
        <taxon>Fervidibacillus</taxon>
    </lineage>
</organism>
<evidence type="ECO:0000256" key="1">
    <source>
        <dbReference type="SAM" id="Coils"/>
    </source>
</evidence>
<dbReference type="RefSeq" id="WP_275418387.1">
    <property type="nucleotide sequence ID" value="NZ_CP106878.1"/>
</dbReference>
<protein>
    <submittedName>
        <fullName evidence="2">Uncharacterized protein</fullName>
    </submittedName>
</protein>
<evidence type="ECO:0000313" key="2">
    <source>
        <dbReference type="EMBL" id="WAA10592.1"/>
    </source>
</evidence>
<keyword evidence="3" id="KW-1185">Reference proteome</keyword>